<keyword evidence="2" id="KW-1133">Transmembrane helix</keyword>
<evidence type="ECO:0000256" key="2">
    <source>
        <dbReference type="SAM" id="Phobius"/>
    </source>
</evidence>
<comment type="caution">
    <text evidence="4">The sequence shown here is derived from an EMBL/GenBank/DDBJ whole genome shotgun (WGS) entry which is preliminary data.</text>
</comment>
<feature type="transmembrane region" description="Helical" evidence="2">
    <location>
        <begin position="292"/>
        <end position="310"/>
    </location>
</feature>
<feature type="transmembrane region" description="Helical" evidence="2">
    <location>
        <begin position="217"/>
        <end position="236"/>
    </location>
</feature>
<dbReference type="GO" id="GO:0080120">
    <property type="term" value="P:CAAX-box protein maturation"/>
    <property type="evidence" value="ECO:0007669"/>
    <property type="project" value="UniProtKB-ARBA"/>
</dbReference>
<dbReference type="RefSeq" id="WP_227230238.1">
    <property type="nucleotide sequence ID" value="NZ_JAJCVJ010000002.1"/>
</dbReference>
<gene>
    <name evidence="4" type="ORF">ACFPJ5_13770</name>
</gene>
<proteinExistence type="predicted"/>
<evidence type="ECO:0000313" key="5">
    <source>
        <dbReference type="Proteomes" id="UP001596201"/>
    </source>
</evidence>
<feature type="transmembrane region" description="Helical" evidence="2">
    <location>
        <begin position="193"/>
        <end position="211"/>
    </location>
</feature>
<dbReference type="Proteomes" id="UP001596201">
    <property type="component" value="Unassembled WGS sequence"/>
</dbReference>
<keyword evidence="4" id="KW-0378">Hydrolase</keyword>
<evidence type="ECO:0000256" key="1">
    <source>
        <dbReference type="SAM" id="MobiDB-lite"/>
    </source>
</evidence>
<dbReference type="Pfam" id="PF02517">
    <property type="entry name" value="Rce1-like"/>
    <property type="match status" value="1"/>
</dbReference>
<feature type="transmembrane region" description="Helical" evidence="2">
    <location>
        <begin position="29"/>
        <end position="54"/>
    </location>
</feature>
<dbReference type="EC" id="3.4.-.-" evidence="4"/>
<dbReference type="AlphaFoldDB" id="A0ABD5RD74"/>
<accession>A0ABD5RD74</accession>
<feature type="region of interest" description="Disordered" evidence="1">
    <location>
        <begin position="332"/>
        <end position="383"/>
    </location>
</feature>
<keyword evidence="5" id="KW-1185">Reference proteome</keyword>
<sequence length="383" mass="40348">MDAASDDSPGLRRFVWNADERRPRAPIRLLLGILVLVVFGFAAFLVVGLLVGLSGSMLGTTVGSELAGGIGGTLVTTAIPVAGLYLVARLVDRRWFGDFGFHLDRDWWLDCAFGAALGVGLMAGIFGLELAVGWLTVTGFFVATSGSFASGLLLVVVLFVGVSIREELLLRGWFLTNLAEGTAGYRNISPRTAVVFATLLSSVVFGILHAANPNATAISTASISLAGVFLALGYLLTGELAIPIGLHFTWNLFQGSVFGFPVSGLGLGVSVIEVEQAGPELVTGGQFGPEAGLIGMSAMVVGSLLTVWWVRWRTGEVRLDSAVWTPALRWHDEESEEAVETSDETEPLESVESDESGAAGSVASDDTAAPTTEVADDRRPDDT</sequence>
<keyword evidence="2" id="KW-0812">Transmembrane</keyword>
<evidence type="ECO:0000313" key="4">
    <source>
        <dbReference type="EMBL" id="MFC5367999.1"/>
    </source>
</evidence>
<dbReference type="PANTHER" id="PTHR39430">
    <property type="entry name" value="MEMBRANE-ASSOCIATED PROTEASE-RELATED"/>
    <property type="match status" value="1"/>
</dbReference>
<feature type="transmembrane region" description="Helical" evidence="2">
    <location>
        <begin position="248"/>
        <end position="272"/>
    </location>
</feature>
<dbReference type="EMBL" id="JBHSKX010000002">
    <property type="protein sequence ID" value="MFC5367999.1"/>
    <property type="molecule type" value="Genomic_DNA"/>
</dbReference>
<protein>
    <submittedName>
        <fullName evidence="4">CPBP family intramembrane glutamic endopeptidase</fullName>
        <ecNumber evidence="4">3.4.-.-</ecNumber>
    </submittedName>
</protein>
<evidence type="ECO:0000259" key="3">
    <source>
        <dbReference type="Pfam" id="PF02517"/>
    </source>
</evidence>
<organism evidence="4 5">
    <name type="scientific">Salinirubrum litoreum</name>
    <dbReference type="NCBI Taxonomy" id="1126234"/>
    <lineage>
        <taxon>Archaea</taxon>
        <taxon>Methanobacteriati</taxon>
        <taxon>Methanobacteriota</taxon>
        <taxon>Stenosarchaea group</taxon>
        <taxon>Halobacteria</taxon>
        <taxon>Halobacteriales</taxon>
        <taxon>Haloferacaceae</taxon>
        <taxon>Salinirubrum</taxon>
    </lineage>
</organism>
<feature type="compositionally biased region" description="Acidic residues" evidence="1">
    <location>
        <begin position="333"/>
        <end position="355"/>
    </location>
</feature>
<feature type="domain" description="CAAX prenyl protease 2/Lysostaphin resistance protein A-like" evidence="3">
    <location>
        <begin position="151"/>
        <end position="253"/>
    </location>
</feature>
<dbReference type="InterPro" id="IPR003675">
    <property type="entry name" value="Rce1/LyrA-like_dom"/>
</dbReference>
<dbReference type="GO" id="GO:0004175">
    <property type="term" value="F:endopeptidase activity"/>
    <property type="evidence" value="ECO:0007669"/>
    <property type="project" value="UniProtKB-ARBA"/>
</dbReference>
<name>A0ABD5RD74_9EURY</name>
<feature type="transmembrane region" description="Helical" evidence="2">
    <location>
        <begin position="140"/>
        <end position="162"/>
    </location>
</feature>
<keyword evidence="2" id="KW-0472">Membrane</keyword>
<dbReference type="PANTHER" id="PTHR39430:SF1">
    <property type="entry name" value="PROTEASE"/>
    <property type="match status" value="1"/>
</dbReference>
<feature type="transmembrane region" description="Helical" evidence="2">
    <location>
        <begin position="107"/>
        <end position="128"/>
    </location>
</feature>
<feature type="transmembrane region" description="Helical" evidence="2">
    <location>
        <begin position="66"/>
        <end position="87"/>
    </location>
</feature>
<reference evidence="4 5" key="1">
    <citation type="journal article" date="2019" name="Int. J. Syst. Evol. Microbiol.">
        <title>The Global Catalogue of Microorganisms (GCM) 10K type strain sequencing project: providing services to taxonomists for standard genome sequencing and annotation.</title>
        <authorList>
            <consortium name="The Broad Institute Genomics Platform"/>
            <consortium name="The Broad Institute Genome Sequencing Center for Infectious Disease"/>
            <person name="Wu L."/>
            <person name="Ma J."/>
        </authorList>
    </citation>
    <scope>NUCLEOTIDE SEQUENCE [LARGE SCALE GENOMIC DNA]</scope>
    <source>
        <strain evidence="4 5">CGMCC 1.12237</strain>
    </source>
</reference>